<name>A0A1H3XJH2_BIZPA</name>
<dbReference type="Proteomes" id="UP000198846">
    <property type="component" value="Unassembled WGS sequence"/>
</dbReference>
<dbReference type="GO" id="GO:0016209">
    <property type="term" value="F:antioxidant activity"/>
    <property type="evidence" value="ECO:0007669"/>
    <property type="project" value="InterPro"/>
</dbReference>
<evidence type="ECO:0000256" key="4">
    <source>
        <dbReference type="ARBA" id="ARBA00023284"/>
    </source>
</evidence>
<dbReference type="Pfam" id="PF00578">
    <property type="entry name" value="AhpC-TSA"/>
    <property type="match status" value="1"/>
</dbReference>
<dbReference type="EMBL" id="FNQK01000005">
    <property type="protein sequence ID" value="SDZ99463.1"/>
    <property type="molecule type" value="Genomic_DNA"/>
</dbReference>
<dbReference type="AlphaFoldDB" id="A0A1H3XJH2"/>
<gene>
    <name evidence="6" type="ORF">SAMN04487990_10549</name>
</gene>
<evidence type="ECO:0000313" key="7">
    <source>
        <dbReference type="Proteomes" id="UP000198846"/>
    </source>
</evidence>
<dbReference type="InterPro" id="IPR000866">
    <property type="entry name" value="AhpC/TSA"/>
</dbReference>
<keyword evidence="3" id="KW-1015">Disulfide bond</keyword>
<organism evidence="6 7">
    <name type="scientific">Bizionia paragorgiae</name>
    <dbReference type="NCBI Taxonomy" id="283786"/>
    <lineage>
        <taxon>Bacteria</taxon>
        <taxon>Pseudomonadati</taxon>
        <taxon>Bacteroidota</taxon>
        <taxon>Flavobacteriia</taxon>
        <taxon>Flavobacteriales</taxon>
        <taxon>Flavobacteriaceae</taxon>
        <taxon>Bizionia</taxon>
    </lineage>
</organism>
<dbReference type="InterPro" id="IPR050553">
    <property type="entry name" value="Thioredoxin_ResA/DsbE_sf"/>
</dbReference>
<dbReference type="PANTHER" id="PTHR42852">
    <property type="entry name" value="THIOL:DISULFIDE INTERCHANGE PROTEIN DSBE"/>
    <property type="match status" value="1"/>
</dbReference>
<dbReference type="GO" id="GO:0017004">
    <property type="term" value="P:cytochrome complex assembly"/>
    <property type="evidence" value="ECO:0007669"/>
    <property type="project" value="UniProtKB-KW"/>
</dbReference>
<dbReference type="OrthoDB" id="1069091at2"/>
<dbReference type="SUPFAM" id="SSF52833">
    <property type="entry name" value="Thioredoxin-like"/>
    <property type="match status" value="1"/>
</dbReference>
<dbReference type="PROSITE" id="PS51352">
    <property type="entry name" value="THIOREDOXIN_2"/>
    <property type="match status" value="1"/>
</dbReference>
<dbReference type="InterPro" id="IPR025380">
    <property type="entry name" value="DUF4369"/>
</dbReference>
<comment type="subcellular location">
    <subcellularLocation>
        <location evidence="1">Cell envelope</location>
    </subcellularLocation>
</comment>
<evidence type="ECO:0000259" key="5">
    <source>
        <dbReference type="PROSITE" id="PS51352"/>
    </source>
</evidence>
<evidence type="ECO:0000256" key="2">
    <source>
        <dbReference type="ARBA" id="ARBA00022748"/>
    </source>
</evidence>
<evidence type="ECO:0000256" key="3">
    <source>
        <dbReference type="ARBA" id="ARBA00023157"/>
    </source>
</evidence>
<dbReference type="InterPro" id="IPR013766">
    <property type="entry name" value="Thioredoxin_domain"/>
</dbReference>
<feature type="domain" description="Thioredoxin" evidence="5">
    <location>
        <begin position="239"/>
        <end position="379"/>
    </location>
</feature>
<sequence>MIKKLALLSLILLGFSCEKQNDAYEINGVIDSSLNNKVVSIHAVYGIPNKVIDTDTIKDGTFKFTGKVDAPEGFYMSVESLNGVIPIILENKNMSIEVYKDSLHASKVSGSRQNDFVTEYNEAHVLKRNFNTELRERYTNAQKLGDKSAMDAVKQSYDSLMVVATKNDIDFIKSHHDAIISGITLERLVKTNKVDEAEFNTLYENLSDVVKNSRAITNIKTTFTKVATPSAATSKPGAINVGNKAPNFSGFTPEGEAMTLSDIKAKVTVIDFWASWCRPCRVENPNVVKMYNKYNSKGLEIIGVSLDKASQKDRWIKAIADDKLTWPQVSNLEGWKEPIAVQYGVRSIPATVILDENGVIVAKNLRGQQLEDKVAELLQ</sequence>
<dbReference type="PROSITE" id="PS51257">
    <property type="entry name" value="PROKAR_LIPOPROTEIN"/>
    <property type="match status" value="1"/>
</dbReference>
<keyword evidence="4" id="KW-0676">Redox-active center</keyword>
<dbReference type="Pfam" id="PF14289">
    <property type="entry name" value="DUF4369"/>
    <property type="match status" value="1"/>
</dbReference>
<proteinExistence type="predicted"/>
<evidence type="ECO:0000313" key="6">
    <source>
        <dbReference type="EMBL" id="SDZ99463.1"/>
    </source>
</evidence>
<keyword evidence="2" id="KW-0201">Cytochrome c-type biogenesis</keyword>
<keyword evidence="7" id="KW-1185">Reference proteome</keyword>
<dbReference type="RefSeq" id="WP_092133010.1">
    <property type="nucleotide sequence ID" value="NZ_FNQK01000005.1"/>
</dbReference>
<evidence type="ECO:0000256" key="1">
    <source>
        <dbReference type="ARBA" id="ARBA00004196"/>
    </source>
</evidence>
<dbReference type="GO" id="GO:0016491">
    <property type="term" value="F:oxidoreductase activity"/>
    <property type="evidence" value="ECO:0007669"/>
    <property type="project" value="InterPro"/>
</dbReference>
<dbReference type="GO" id="GO:0030313">
    <property type="term" value="C:cell envelope"/>
    <property type="evidence" value="ECO:0007669"/>
    <property type="project" value="UniProtKB-SubCell"/>
</dbReference>
<dbReference type="CDD" id="cd02966">
    <property type="entry name" value="TlpA_like_family"/>
    <property type="match status" value="1"/>
</dbReference>
<dbReference type="STRING" id="283786.SAMN04487990_10549"/>
<accession>A0A1H3XJH2</accession>
<dbReference type="Gene3D" id="3.40.30.10">
    <property type="entry name" value="Glutaredoxin"/>
    <property type="match status" value="1"/>
</dbReference>
<dbReference type="InterPro" id="IPR036249">
    <property type="entry name" value="Thioredoxin-like_sf"/>
</dbReference>
<reference evidence="6 7" key="1">
    <citation type="submission" date="2016-10" db="EMBL/GenBank/DDBJ databases">
        <authorList>
            <person name="de Groot N.N."/>
        </authorList>
    </citation>
    <scope>NUCLEOTIDE SEQUENCE [LARGE SCALE GENOMIC DNA]</scope>
    <source>
        <strain evidence="6 7">DSM 23842</strain>
    </source>
</reference>
<dbReference type="PANTHER" id="PTHR42852:SF6">
    <property type="entry name" value="THIOL:DISULFIDE INTERCHANGE PROTEIN DSBE"/>
    <property type="match status" value="1"/>
</dbReference>
<protein>
    <submittedName>
        <fullName evidence="6">Peroxiredoxin</fullName>
    </submittedName>
</protein>